<dbReference type="Proteomes" id="UP000008281">
    <property type="component" value="Unassembled WGS sequence"/>
</dbReference>
<dbReference type="RefSeq" id="XP_003102949.2">
    <property type="nucleotide sequence ID" value="XM_003102901.2"/>
</dbReference>
<sequence length="284" mass="33220">MVDPNKQKRVRFSIPSPEYREFDYEGLFYREVKEKSLLQNQIIQLKARILRLRAGEPERGVFEDSIEEFIADSEVLCKWEASREANGEMDFFEKRITKPSNLCLAYGKRKTDDEEGCDEEENSEVEDIDSDKDSELSDQYSEDEGSFDDEDLEFGSVDSGEEEELSEQYLEGEGEKRMKQSDLEDFCLNEEESYEAEKKDDTDEKANNSFDEQEQLLLLDEDEEGEESYALEQDISHEEMDNEQYYVDDKESDDVDNADFVEVSDVEEEIDDGDVNLYLKNLYK</sequence>
<feature type="compositionally biased region" description="Acidic residues" evidence="1">
    <location>
        <begin position="140"/>
        <end position="172"/>
    </location>
</feature>
<feature type="compositionally biased region" description="Acidic residues" evidence="1">
    <location>
        <begin position="183"/>
        <end position="194"/>
    </location>
</feature>
<evidence type="ECO:0000313" key="3">
    <source>
        <dbReference type="Proteomes" id="UP000008281"/>
    </source>
</evidence>
<dbReference type="KEGG" id="crq:GCK72_022864"/>
<feature type="compositionally biased region" description="Acidic residues" evidence="1">
    <location>
        <begin position="211"/>
        <end position="229"/>
    </location>
</feature>
<protein>
    <submittedName>
        <fullName evidence="2">Uncharacterized protein</fullName>
    </submittedName>
</protein>
<gene>
    <name evidence="2" type="ORF">CRE_31271</name>
</gene>
<feature type="compositionally biased region" description="Acidic residues" evidence="1">
    <location>
        <begin position="113"/>
        <end position="132"/>
    </location>
</feature>
<feature type="region of interest" description="Disordered" evidence="1">
    <location>
        <begin position="108"/>
        <end position="241"/>
    </location>
</feature>
<name>E3MLK1_CAERE</name>
<dbReference type="GeneID" id="9798429"/>
<feature type="compositionally biased region" description="Basic and acidic residues" evidence="1">
    <location>
        <begin position="173"/>
        <end position="182"/>
    </location>
</feature>
<dbReference type="AlphaFoldDB" id="E3MLK1"/>
<reference evidence="2" key="1">
    <citation type="submission" date="2007-07" db="EMBL/GenBank/DDBJ databases">
        <title>PCAP assembly of the Caenorhabditis remanei genome.</title>
        <authorList>
            <consortium name="The Caenorhabditis remanei Sequencing Consortium"/>
            <person name="Wilson R.K."/>
        </authorList>
    </citation>
    <scope>NUCLEOTIDE SEQUENCE [LARGE SCALE GENOMIC DNA]</scope>
    <source>
        <strain evidence="2">PB4641</strain>
    </source>
</reference>
<keyword evidence="3" id="KW-1185">Reference proteome</keyword>
<dbReference type="HOGENOM" id="CLU_980855_0_0_1"/>
<feature type="compositionally biased region" description="Basic and acidic residues" evidence="1">
    <location>
        <begin position="195"/>
        <end position="206"/>
    </location>
</feature>
<proteinExistence type="predicted"/>
<accession>E3MLK1</accession>
<dbReference type="EMBL" id="DS268455">
    <property type="protein sequence ID" value="EFP04605.1"/>
    <property type="molecule type" value="Genomic_DNA"/>
</dbReference>
<dbReference type="CTD" id="9798429"/>
<evidence type="ECO:0000313" key="2">
    <source>
        <dbReference type="EMBL" id="EFP04605.1"/>
    </source>
</evidence>
<evidence type="ECO:0000256" key="1">
    <source>
        <dbReference type="SAM" id="MobiDB-lite"/>
    </source>
</evidence>
<organism evidence="3">
    <name type="scientific">Caenorhabditis remanei</name>
    <name type="common">Caenorhabditis vulgaris</name>
    <dbReference type="NCBI Taxonomy" id="31234"/>
    <lineage>
        <taxon>Eukaryota</taxon>
        <taxon>Metazoa</taxon>
        <taxon>Ecdysozoa</taxon>
        <taxon>Nematoda</taxon>
        <taxon>Chromadorea</taxon>
        <taxon>Rhabditida</taxon>
        <taxon>Rhabditina</taxon>
        <taxon>Rhabditomorpha</taxon>
        <taxon>Rhabditoidea</taxon>
        <taxon>Rhabditidae</taxon>
        <taxon>Peloderinae</taxon>
        <taxon>Caenorhabditis</taxon>
    </lineage>
</organism>